<name>A0A2S0IAV0_9BURK</name>
<keyword evidence="3" id="KW-1185">Reference proteome</keyword>
<keyword evidence="1" id="KW-0812">Transmembrane</keyword>
<dbReference type="EMBL" id="CP023270">
    <property type="protein sequence ID" value="AVJ29136.1"/>
    <property type="molecule type" value="Genomic_DNA"/>
</dbReference>
<evidence type="ECO:0000313" key="2">
    <source>
        <dbReference type="EMBL" id="AVJ29136.1"/>
    </source>
</evidence>
<keyword evidence="1" id="KW-1133">Transmembrane helix</keyword>
<accession>A0A2S0IAV0</accession>
<protein>
    <recommendedName>
        <fullName evidence="4">DUF2306 domain-containing protein</fullName>
    </recommendedName>
</protein>
<reference evidence="2 3" key="1">
    <citation type="submission" date="2017-09" db="EMBL/GenBank/DDBJ databases">
        <title>Genomic, metabolic, and phenotypic characteristics of bacterial isolates from the natural microbiome of the model nematode Caenorhabditis elegans.</title>
        <authorList>
            <person name="Zimmermann J."/>
            <person name="Obeng N."/>
            <person name="Yang W."/>
            <person name="Obeng O."/>
            <person name="Kissoyan K."/>
            <person name="Pees B."/>
            <person name="Dirksen P."/>
            <person name="Hoppner M."/>
            <person name="Franke A."/>
            <person name="Rosenstiel P."/>
            <person name="Leippe M."/>
            <person name="Dierking K."/>
            <person name="Kaleta C."/>
            <person name="Schulenburg H."/>
        </authorList>
    </citation>
    <scope>NUCLEOTIDE SEQUENCE [LARGE SCALE GENOMIC DNA]</scope>
    <source>
        <strain evidence="2 3">MYb73</strain>
    </source>
</reference>
<sequence>MPHPLSALGAVHTLISLIPAAAGLYSLARYRRIQPGTLAGKTYVAGMVVAVLTSFGLSSSGGFNVGHALGILALLAISGALLAPRLSILSRAHPYLSQFGFSFSFFLLWVPGINETLTRLPVAHPLASGPDSPVVRGALAAWLGIFAVGAVIQALWLRTRRRHVRA</sequence>
<dbReference type="RefSeq" id="WP_105239855.1">
    <property type="nucleotide sequence ID" value="NZ_CP023270.1"/>
</dbReference>
<evidence type="ECO:0000256" key="1">
    <source>
        <dbReference type="SAM" id="Phobius"/>
    </source>
</evidence>
<dbReference type="AlphaFoldDB" id="A0A2S0IAV0"/>
<evidence type="ECO:0000313" key="3">
    <source>
        <dbReference type="Proteomes" id="UP000239477"/>
    </source>
</evidence>
<feature type="transmembrane region" description="Helical" evidence="1">
    <location>
        <begin position="134"/>
        <end position="157"/>
    </location>
</feature>
<feature type="transmembrane region" description="Helical" evidence="1">
    <location>
        <begin position="40"/>
        <end position="59"/>
    </location>
</feature>
<feature type="transmembrane region" description="Helical" evidence="1">
    <location>
        <begin position="6"/>
        <end position="28"/>
    </location>
</feature>
<dbReference type="Proteomes" id="UP000239477">
    <property type="component" value="Chromosome"/>
</dbReference>
<organism evidence="2 3">
    <name type="scientific">Achromobacter spanius</name>
    <dbReference type="NCBI Taxonomy" id="217203"/>
    <lineage>
        <taxon>Bacteria</taxon>
        <taxon>Pseudomonadati</taxon>
        <taxon>Pseudomonadota</taxon>
        <taxon>Betaproteobacteria</taxon>
        <taxon>Burkholderiales</taxon>
        <taxon>Alcaligenaceae</taxon>
        <taxon>Achromobacter</taxon>
    </lineage>
</organism>
<dbReference type="OrthoDB" id="713921at2"/>
<proteinExistence type="predicted"/>
<feature type="transmembrane region" description="Helical" evidence="1">
    <location>
        <begin position="65"/>
        <end position="83"/>
    </location>
</feature>
<keyword evidence="1" id="KW-0472">Membrane</keyword>
<feature type="transmembrane region" description="Helical" evidence="1">
    <location>
        <begin position="95"/>
        <end position="114"/>
    </location>
</feature>
<gene>
    <name evidence="2" type="ORF">CLM73_19565</name>
</gene>
<evidence type="ECO:0008006" key="4">
    <source>
        <dbReference type="Google" id="ProtNLM"/>
    </source>
</evidence>